<gene>
    <name evidence="1" type="ORF">L6452_05474</name>
</gene>
<proteinExistence type="predicted"/>
<keyword evidence="2" id="KW-1185">Reference proteome</keyword>
<dbReference type="Proteomes" id="UP001055879">
    <property type="component" value="Linkage Group LG02"/>
</dbReference>
<sequence length="511" mass="58032">MRGCTTFVEPAGRAVSPGQLRTPESKVRALDACGIPSKCWDFSSTIPPPPAFAHWETRTRDLALIPIVSAKPRTKRQTDMRGCTTFVEPAGRAVSPDQLRTPESKVRVLDACGIPSKCWDFSSTTVYQMDVNSAFLNGVLHEEVYVAQPEGFIDPHHPNHVYVLDKTLYGLKQAPRAWYDTFTKFLLASGFKKGCKIDRKSTFGSCQFIGDKLVSWTSKKQNRVSTSTAKAEYVAATSCCSQVLWMKTQLRDFGYNYKRVPIYCDSKSAIAITANPVQHSKTNHIDVRYHFIKDHVEKGDIEMHFVQTDFQLTDLFTKSLDEKRFQFLISKLYILTESFVDSGFALDSSALRHTHPRNSSKFATSSVLITLRLQYIAKSTLYTSYCSREVYLAFYSSHTKFTSRYTLGPMERPMKVIPATATTTATTVEKALREYDVDESLRYQADSQAKSNLILALPNSIYNRIDCFKQNPMLIWTQLKKIMLGTAMSTQLRQTRYMNNFEESRLRMGKA</sequence>
<organism evidence="1 2">
    <name type="scientific">Arctium lappa</name>
    <name type="common">Greater burdock</name>
    <name type="synonym">Lappa major</name>
    <dbReference type="NCBI Taxonomy" id="4217"/>
    <lineage>
        <taxon>Eukaryota</taxon>
        <taxon>Viridiplantae</taxon>
        <taxon>Streptophyta</taxon>
        <taxon>Embryophyta</taxon>
        <taxon>Tracheophyta</taxon>
        <taxon>Spermatophyta</taxon>
        <taxon>Magnoliopsida</taxon>
        <taxon>eudicotyledons</taxon>
        <taxon>Gunneridae</taxon>
        <taxon>Pentapetalae</taxon>
        <taxon>asterids</taxon>
        <taxon>campanulids</taxon>
        <taxon>Asterales</taxon>
        <taxon>Asteraceae</taxon>
        <taxon>Carduoideae</taxon>
        <taxon>Cardueae</taxon>
        <taxon>Arctiinae</taxon>
        <taxon>Arctium</taxon>
    </lineage>
</organism>
<reference evidence="2" key="1">
    <citation type="journal article" date="2022" name="Mol. Ecol. Resour.">
        <title>The genomes of chicory, endive, great burdock and yacon provide insights into Asteraceae palaeo-polyploidization history and plant inulin production.</title>
        <authorList>
            <person name="Fan W."/>
            <person name="Wang S."/>
            <person name="Wang H."/>
            <person name="Wang A."/>
            <person name="Jiang F."/>
            <person name="Liu H."/>
            <person name="Zhao H."/>
            <person name="Xu D."/>
            <person name="Zhang Y."/>
        </authorList>
    </citation>
    <scope>NUCLEOTIDE SEQUENCE [LARGE SCALE GENOMIC DNA]</scope>
    <source>
        <strain evidence="2">cv. Niubang</strain>
    </source>
</reference>
<evidence type="ECO:0000313" key="2">
    <source>
        <dbReference type="Proteomes" id="UP001055879"/>
    </source>
</evidence>
<name>A0ACB9EGT7_ARCLA</name>
<reference evidence="1 2" key="2">
    <citation type="journal article" date="2022" name="Mol. Ecol. Resour.">
        <title>The genomes of chicory, endive, great burdock and yacon provide insights into Asteraceae paleo-polyploidization history and plant inulin production.</title>
        <authorList>
            <person name="Fan W."/>
            <person name="Wang S."/>
            <person name="Wang H."/>
            <person name="Wang A."/>
            <person name="Jiang F."/>
            <person name="Liu H."/>
            <person name="Zhao H."/>
            <person name="Xu D."/>
            <person name="Zhang Y."/>
        </authorList>
    </citation>
    <scope>NUCLEOTIDE SEQUENCE [LARGE SCALE GENOMIC DNA]</scope>
    <source>
        <strain evidence="2">cv. Niubang</strain>
    </source>
</reference>
<evidence type="ECO:0000313" key="1">
    <source>
        <dbReference type="EMBL" id="KAI3757930.1"/>
    </source>
</evidence>
<dbReference type="EMBL" id="CM042048">
    <property type="protein sequence ID" value="KAI3757930.1"/>
    <property type="molecule type" value="Genomic_DNA"/>
</dbReference>
<protein>
    <submittedName>
        <fullName evidence="1">Uncharacterized protein</fullName>
    </submittedName>
</protein>
<comment type="caution">
    <text evidence="1">The sequence shown here is derived from an EMBL/GenBank/DDBJ whole genome shotgun (WGS) entry which is preliminary data.</text>
</comment>
<accession>A0ACB9EGT7</accession>